<evidence type="ECO:0000313" key="1">
    <source>
        <dbReference type="Proteomes" id="UP000887565"/>
    </source>
</evidence>
<sequence length="251" mass="27746">MLFSEVCAAVTSNNWRKIEEFKKRTFWRMTGGISTSTTFSFFEKSGRDMKHEYETKTCSLFFLQNTKQKKFHVQSNIQHRESYDENEANVHNTWSDVAQRQIRGTKKNARLKLCTADNDISSSPGKSMTRLLDRWISWRIPIISSRGAFDKGNGESSMMLTSSLTGRRVSMTALFSMMRNSVAAARDEHWVVTDKVWELDVTIARGEAATAGASVGGVAAMVSISVGGGAATAGKGIGLACSTVWQMVSTA</sequence>
<dbReference type="Proteomes" id="UP000887565">
    <property type="component" value="Unplaced"/>
</dbReference>
<dbReference type="WBParaSite" id="nRc.2.0.1.t31310-RA">
    <property type="protein sequence ID" value="nRc.2.0.1.t31310-RA"/>
    <property type="gene ID" value="nRc.2.0.1.g31310"/>
</dbReference>
<organism evidence="1 2">
    <name type="scientific">Romanomermis culicivorax</name>
    <name type="common">Nematode worm</name>
    <dbReference type="NCBI Taxonomy" id="13658"/>
    <lineage>
        <taxon>Eukaryota</taxon>
        <taxon>Metazoa</taxon>
        <taxon>Ecdysozoa</taxon>
        <taxon>Nematoda</taxon>
        <taxon>Enoplea</taxon>
        <taxon>Dorylaimia</taxon>
        <taxon>Mermithida</taxon>
        <taxon>Mermithoidea</taxon>
        <taxon>Mermithidae</taxon>
        <taxon>Romanomermis</taxon>
    </lineage>
</organism>
<protein>
    <submittedName>
        <fullName evidence="2">Uncharacterized protein</fullName>
    </submittedName>
</protein>
<proteinExistence type="predicted"/>
<reference evidence="2" key="1">
    <citation type="submission" date="2022-11" db="UniProtKB">
        <authorList>
            <consortium name="WormBaseParasite"/>
        </authorList>
    </citation>
    <scope>IDENTIFICATION</scope>
</reference>
<accession>A0A915JZA7</accession>
<keyword evidence="1" id="KW-1185">Reference proteome</keyword>
<dbReference type="AlphaFoldDB" id="A0A915JZA7"/>
<evidence type="ECO:0000313" key="2">
    <source>
        <dbReference type="WBParaSite" id="nRc.2.0.1.t31310-RA"/>
    </source>
</evidence>
<name>A0A915JZA7_ROMCU</name>